<organism evidence="2 3">
    <name type="scientific">Streptomyces synnematoformans</name>
    <dbReference type="NCBI Taxonomy" id="415721"/>
    <lineage>
        <taxon>Bacteria</taxon>
        <taxon>Bacillati</taxon>
        <taxon>Actinomycetota</taxon>
        <taxon>Actinomycetes</taxon>
        <taxon>Kitasatosporales</taxon>
        <taxon>Streptomycetaceae</taxon>
        <taxon>Streptomyces</taxon>
    </lineage>
</organism>
<accession>A0ABN2Z8A1</accession>
<proteinExistence type="predicted"/>
<gene>
    <name evidence="2" type="ORF">GCM10009802_47740</name>
</gene>
<dbReference type="Proteomes" id="UP001500443">
    <property type="component" value="Unassembled WGS sequence"/>
</dbReference>
<name>A0ABN2Z8A1_9ACTN</name>
<sequence length="185" mass="19517">MPADVAVCCAGWRTPPVAALAAAYVPLVPGDAPGSEAPTLLAHLEPAAGGPPLTRMVLTPRLHARPLAGGRVYLEALDLNDEVDQHTPADRVAALARELLARAHDMLPAVADTARLAGGRVCTRPMPPDDNSIVGWNAEAEGLYTVVTHSGMTLSLRLGELVAGELLTGREAPELEPYRPSRFVR</sequence>
<protein>
    <recommendedName>
        <fullName evidence="1">FAD dependent oxidoreductase domain-containing protein</fullName>
    </recommendedName>
</protein>
<dbReference type="EMBL" id="BAAAPF010000194">
    <property type="protein sequence ID" value="GAA2138332.1"/>
    <property type="molecule type" value="Genomic_DNA"/>
</dbReference>
<dbReference type="Gene3D" id="3.30.9.10">
    <property type="entry name" value="D-Amino Acid Oxidase, subunit A, domain 2"/>
    <property type="match status" value="1"/>
</dbReference>
<dbReference type="Pfam" id="PF01266">
    <property type="entry name" value="DAO"/>
    <property type="match status" value="1"/>
</dbReference>
<evidence type="ECO:0000313" key="3">
    <source>
        <dbReference type="Proteomes" id="UP001500443"/>
    </source>
</evidence>
<feature type="domain" description="FAD dependent oxidoreductase" evidence="1">
    <location>
        <begin position="4"/>
        <end position="163"/>
    </location>
</feature>
<comment type="caution">
    <text evidence="2">The sequence shown here is derived from an EMBL/GenBank/DDBJ whole genome shotgun (WGS) entry which is preliminary data.</text>
</comment>
<dbReference type="SUPFAM" id="SSF51905">
    <property type="entry name" value="FAD/NAD(P)-binding domain"/>
    <property type="match status" value="1"/>
</dbReference>
<dbReference type="Gene3D" id="3.50.50.60">
    <property type="entry name" value="FAD/NAD(P)-binding domain"/>
    <property type="match status" value="1"/>
</dbReference>
<dbReference type="InterPro" id="IPR006076">
    <property type="entry name" value="FAD-dep_OxRdtase"/>
</dbReference>
<evidence type="ECO:0000313" key="2">
    <source>
        <dbReference type="EMBL" id="GAA2138332.1"/>
    </source>
</evidence>
<keyword evidence="3" id="KW-1185">Reference proteome</keyword>
<dbReference type="InterPro" id="IPR036188">
    <property type="entry name" value="FAD/NAD-bd_sf"/>
</dbReference>
<reference evidence="2 3" key="1">
    <citation type="journal article" date="2019" name="Int. J. Syst. Evol. Microbiol.">
        <title>The Global Catalogue of Microorganisms (GCM) 10K type strain sequencing project: providing services to taxonomists for standard genome sequencing and annotation.</title>
        <authorList>
            <consortium name="The Broad Institute Genomics Platform"/>
            <consortium name="The Broad Institute Genome Sequencing Center for Infectious Disease"/>
            <person name="Wu L."/>
            <person name="Ma J."/>
        </authorList>
    </citation>
    <scope>NUCLEOTIDE SEQUENCE [LARGE SCALE GENOMIC DNA]</scope>
    <source>
        <strain evidence="2 3">JCM 15481</strain>
    </source>
</reference>
<evidence type="ECO:0000259" key="1">
    <source>
        <dbReference type="Pfam" id="PF01266"/>
    </source>
</evidence>